<evidence type="ECO:0000256" key="1">
    <source>
        <dbReference type="ARBA" id="ARBA00001928"/>
    </source>
</evidence>
<organism evidence="15 16">
    <name type="scientific">Opisthorchis viverrini</name>
    <name type="common">Southeast Asian liver fluke</name>
    <dbReference type="NCBI Taxonomy" id="6198"/>
    <lineage>
        <taxon>Eukaryota</taxon>
        <taxon>Metazoa</taxon>
        <taxon>Spiralia</taxon>
        <taxon>Lophotrochozoa</taxon>
        <taxon>Platyhelminthes</taxon>
        <taxon>Trematoda</taxon>
        <taxon>Digenea</taxon>
        <taxon>Opisthorchiida</taxon>
        <taxon>Opisthorchiata</taxon>
        <taxon>Opisthorchiidae</taxon>
        <taxon>Opisthorchis</taxon>
    </lineage>
</organism>
<dbReference type="AlphaFoldDB" id="A0A1S8X1I9"/>
<dbReference type="NCBIfam" id="TIGR00163">
    <property type="entry name" value="PS_decarb"/>
    <property type="match status" value="1"/>
</dbReference>
<dbReference type="InterPro" id="IPR033177">
    <property type="entry name" value="PSD-B"/>
</dbReference>
<evidence type="ECO:0000256" key="13">
    <source>
        <dbReference type="SAM" id="MobiDB-lite"/>
    </source>
</evidence>
<evidence type="ECO:0000256" key="2">
    <source>
        <dbReference type="ARBA" id="ARBA00005189"/>
    </source>
</evidence>
<proteinExistence type="predicted"/>
<keyword evidence="6" id="KW-0443">Lipid metabolism</keyword>
<keyword evidence="7" id="KW-0594">Phospholipid biosynthesis</keyword>
<feature type="region of interest" description="Disordered" evidence="13">
    <location>
        <begin position="284"/>
        <end position="304"/>
    </location>
</feature>
<evidence type="ECO:0000313" key="16">
    <source>
        <dbReference type="Proteomes" id="UP000243686"/>
    </source>
</evidence>
<dbReference type="GO" id="GO:0006646">
    <property type="term" value="P:phosphatidylethanolamine biosynthetic process"/>
    <property type="evidence" value="ECO:0007669"/>
    <property type="project" value="UniProtKB-UniPathway"/>
</dbReference>
<keyword evidence="10" id="KW-0670">Pyruvate</keyword>
<keyword evidence="9" id="KW-1208">Phospholipid metabolism</keyword>
<reference evidence="15 16" key="1">
    <citation type="submission" date="2015-03" db="EMBL/GenBank/DDBJ databases">
        <title>Draft genome of the nematode, Opisthorchis viverrini.</title>
        <authorList>
            <person name="Mitreva M."/>
        </authorList>
    </citation>
    <scope>NUCLEOTIDE SEQUENCE [LARGE SCALE GENOMIC DNA]</scope>
    <source>
        <strain evidence="15">Khon Kaen</strain>
    </source>
</reference>
<evidence type="ECO:0000256" key="7">
    <source>
        <dbReference type="ARBA" id="ARBA00023209"/>
    </source>
</evidence>
<evidence type="ECO:0000256" key="12">
    <source>
        <dbReference type="ARBA" id="ARBA00045136"/>
    </source>
</evidence>
<keyword evidence="14" id="KW-0812">Transmembrane</keyword>
<evidence type="ECO:0000256" key="5">
    <source>
        <dbReference type="ARBA" id="ARBA00022793"/>
    </source>
</evidence>
<gene>
    <name evidence="15" type="ORF">X801_03572</name>
</gene>
<keyword evidence="14" id="KW-1133">Transmembrane helix</keyword>
<keyword evidence="5" id="KW-0210">Decarboxylase</keyword>
<comment type="function">
    <text evidence="12">Catalyzes the formation of phosphatidylethanolamine (PtdEtn) from phosphatidylserine (PtdSer). Plays a central role in phospholipid metabolism and in the interorganelle trafficking of phosphatidylserine. May be involved in lipid droplet biogenesis at the endoplasmic reticulum membrane.</text>
</comment>
<name>A0A1S8X1I9_OPIVI</name>
<protein>
    <recommendedName>
        <fullName evidence="3">phosphatidylserine decarboxylase</fullName>
        <ecNumber evidence="3">4.1.1.65</ecNumber>
    </recommendedName>
</protein>
<evidence type="ECO:0000256" key="10">
    <source>
        <dbReference type="ARBA" id="ARBA00023317"/>
    </source>
</evidence>
<keyword evidence="8" id="KW-0456">Lyase</keyword>
<accession>A0A1S8X1I9</accession>
<feature type="transmembrane region" description="Helical" evidence="14">
    <location>
        <begin position="112"/>
        <end position="130"/>
    </location>
</feature>
<evidence type="ECO:0000256" key="6">
    <source>
        <dbReference type="ARBA" id="ARBA00023098"/>
    </source>
</evidence>
<dbReference type="PANTHER" id="PTHR10067">
    <property type="entry name" value="PHOSPHATIDYLSERINE DECARBOXYLASE"/>
    <property type="match status" value="1"/>
</dbReference>
<dbReference type="EMBL" id="KV892578">
    <property type="protein sequence ID" value="OON20546.1"/>
    <property type="molecule type" value="Genomic_DNA"/>
</dbReference>
<dbReference type="GO" id="GO:0004609">
    <property type="term" value="F:phosphatidylserine decarboxylase activity"/>
    <property type="evidence" value="ECO:0007669"/>
    <property type="project" value="UniProtKB-EC"/>
</dbReference>
<dbReference type="UniPathway" id="UPA00558"/>
<keyword evidence="16" id="KW-1185">Reference proteome</keyword>
<evidence type="ECO:0000256" key="14">
    <source>
        <dbReference type="SAM" id="Phobius"/>
    </source>
</evidence>
<comment type="pathway">
    <text evidence="2">Lipid metabolism.</text>
</comment>
<comment type="cofactor">
    <cofactor evidence="1">
        <name>pyruvate</name>
        <dbReference type="ChEBI" id="CHEBI:15361"/>
    </cofactor>
</comment>
<dbReference type="InterPro" id="IPR003817">
    <property type="entry name" value="PS_Dcarbxylase"/>
</dbReference>
<dbReference type="EC" id="4.1.1.65" evidence="3"/>
<dbReference type="PANTHER" id="PTHR10067:SF6">
    <property type="entry name" value="PHOSPHATIDYLSERINE DECARBOXYLASE PROENZYME, MITOCHONDRIAL"/>
    <property type="match status" value="1"/>
</dbReference>
<dbReference type="Pfam" id="PF02666">
    <property type="entry name" value="PS_Dcarbxylase"/>
    <property type="match status" value="2"/>
</dbReference>
<keyword evidence="4" id="KW-0444">Lipid biosynthesis</keyword>
<keyword evidence="14" id="KW-0472">Membrane</keyword>
<evidence type="ECO:0000256" key="11">
    <source>
        <dbReference type="ARBA" id="ARBA00024326"/>
    </source>
</evidence>
<dbReference type="Proteomes" id="UP000243686">
    <property type="component" value="Unassembled WGS sequence"/>
</dbReference>
<comment type="pathway">
    <text evidence="11">Phospholipid metabolism; phosphatidylethanolamine biosynthesis.</text>
</comment>
<evidence type="ECO:0000256" key="3">
    <source>
        <dbReference type="ARBA" id="ARBA00012243"/>
    </source>
</evidence>
<evidence type="ECO:0000256" key="9">
    <source>
        <dbReference type="ARBA" id="ARBA00023264"/>
    </source>
</evidence>
<sequence>MHLTLIPTSLCHPEETKMRMKNNMDHKSSGSELCKDVSDSGPLMGNTTNTLERRRAKNGKTVGQSRFSALEPLGGGLYDTGPSIAATHATNNNGLSGWHCVNLFRQVTVSAFIYYLLYWLGIIYLLKIIFRNLPLRTTSRLVGRIARIRLPYWMREPVFRAYGWLFKVQLSESEYRDDLTKYDTISAFFLRRLASSARVVDSSACLVSPADGTVLSCGVVKAGHLEQVKGIFYSLSGLLGPNTWGRMTPESRPQHNPVGIELSKTYVPCITSQGPGNLPVVFVKSEDQTQTPPKRKQRRGKSSYASSCNLRLEDMMYAEGLLLHQNQHGMESQNKNEASRRARTKSADLGVGAKILPVSRDVVAVHEQKTGLYHLLIYLAPGDYHRFHSPTNWSIFMRRHFPGKLYPVSPNFLSHHNGLYCLNERVVYVGRWEHGFFAYIAVGATNVGSIEVNIDPHLVTNVPSTTGTKRKFYSQVPDLQKQSKRSESTSYIDLYFDGLLPQSTGEHFGQFNFGSTVILIFEAPFDSFRFTVKSDCRIKVGQSVGEIRKETD</sequence>
<dbReference type="GO" id="GO:0005739">
    <property type="term" value="C:mitochondrion"/>
    <property type="evidence" value="ECO:0007669"/>
    <property type="project" value="TreeGrafter"/>
</dbReference>
<evidence type="ECO:0000313" key="15">
    <source>
        <dbReference type="EMBL" id="OON20546.1"/>
    </source>
</evidence>
<evidence type="ECO:0000256" key="8">
    <source>
        <dbReference type="ARBA" id="ARBA00023239"/>
    </source>
</evidence>
<evidence type="ECO:0000256" key="4">
    <source>
        <dbReference type="ARBA" id="ARBA00022516"/>
    </source>
</evidence>